<evidence type="ECO:0000313" key="12">
    <source>
        <dbReference type="Proteomes" id="UP000241890"/>
    </source>
</evidence>
<dbReference type="GO" id="GO:0003677">
    <property type="term" value="F:DNA binding"/>
    <property type="evidence" value="ECO:0007669"/>
    <property type="project" value="UniProtKB-UniRule"/>
</dbReference>
<comment type="caution">
    <text evidence="11">The sequence shown here is derived from an EMBL/GenBank/DDBJ whole genome shotgun (WGS) entry which is preliminary data.</text>
</comment>
<gene>
    <name evidence="11" type="ORF">FCC1311_026992</name>
</gene>
<dbReference type="Pfam" id="PF04042">
    <property type="entry name" value="DNA_pol_E_B"/>
    <property type="match status" value="1"/>
</dbReference>
<dbReference type="AlphaFoldDB" id="A0A2R5G9R6"/>
<keyword evidence="12" id="KW-1185">Reference proteome</keyword>
<dbReference type="FunCoup" id="A0A2R5G9R6">
    <property type="interactions" value="196"/>
</dbReference>
<evidence type="ECO:0000256" key="6">
    <source>
        <dbReference type="PIRNR" id="PIRNR000799"/>
    </source>
</evidence>
<dbReference type="InterPro" id="IPR024639">
    <property type="entry name" value="DNA_pol_e_bsu_N"/>
</dbReference>
<dbReference type="GO" id="GO:0008622">
    <property type="term" value="C:epsilon DNA polymerase complex"/>
    <property type="evidence" value="ECO:0007669"/>
    <property type="project" value="UniProtKB-UniRule"/>
</dbReference>
<evidence type="ECO:0000256" key="5">
    <source>
        <dbReference type="ARBA" id="ARBA00023242"/>
    </source>
</evidence>
<reference evidence="11 12" key="1">
    <citation type="submission" date="2017-12" db="EMBL/GenBank/DDBJ databases">
        <title>Sequencing, de novo assembly and annotation of complete genome of a new Thraustochytrid species, strain FCC1311.</title>
        <authorList>
            <person name="Sedici K."/>
            <person name="Godart F."/>
            <person name="Aiese Cigliano R."/>
            <person name="Sanseverino W."/>
            <person name="Barakat M."/>
            <person name="Ortet P."/>
            <person name="Marechal E."/>
            <person name="Cagnac O."/>
            <person name="Amato A."/>
        </authorList>
    </citation>
    <scope>NUCLEOTIDE SEQUENCE [LARGE SCALE GENOMIC DNA]</scope>
</reference>
<evidence type="ECO:0000256" key="1">
    <source>
        <dbReference type="ARBA" id="ARBA00004123"/>
    </source>
</evidence>
<dbReference type="PANTHER" id="PTHR12708:SF0">
    <property type="entry name" value="DNA POLYMERASE EPSILON SUBUNIT 2"/>
    <property type="match status" value="1"/>
</dbReference>
<dbReference type="InterPro" id="IPR007185">
    <property type="entry name" value="DNA_pol_a/d/e_bsu"/>
</dbReference>
<name>A0A2R5G9R6_9STRA</name>
<keyword evidence="7" id="KW-0175">Coiled coil</keyword>
<organism evidence="11 12">
    <name type="scientific">Hondaea fermentalgiana</name>
    <dbReference type="NCBI Taxonomy" id="2315210"/>
    <lineage>
        <taxon>Eukaryota</taxon>
        <taxon>Sar</taxon>
        <taxon>Stramenopiles</taxon>
        <taxon>Bigyra</taxon>
        <taxon>Labyrinthulomycetes</taxon>
        <taxon>Thraustochytrida</taxon>
        <taxon>Thraustochytriidae</taxon>
        <taxon>Hondaea</taxon>
    </lineage>
</organism>
<dbReference type="EMBL" id="BEYU01000021">
    <property type="protein sequence ID" value="GBG26478.1"/>
    <property type="molecule type" value="Genomic_DNA"/>
</dbReference>
<evidence type="ECO:0000259" key="10">
    <source>
        <dbReference type="Pfam" id="PF12213"/>
    </source>
</evidence>
<feature type="compositionally biased region" description="Polar residues" evidence="8">
    <location>
        <begin position="150"/>
        <end position="164"/>
    </location>
</feature>
<dbReference type="OrthoDB" id="10254730at2759"/>
<feature type="coiled-coil region" evidence="7">
    <location>
        <begin position="34"/>
        <end position="86"/>
    </location>
</feature>
<dbReference type="PANTHER" id="PTHR12708">
    <property type="entry name" value="DNA POLYMERASE EPSILON SUBUNIT B"/>
    <property type="match status" value="1"/>
</dbReference>
<comment type="function">
    <text evidence="6">Participates in DNA repair and in chromosomal DNA replication.</text>
</comment>
<sequence>MPSAAALKRSVQREFRLSGLTVRPEAVHALESVLRREENAKESLRIIMDAIKARSKAGQPVDRDLVREVVRELSQEDAEMEQSNLEVVDAFDMPKFRWNTTRRVFYEAPAEVSAKAHIAALQDRLTVIKQRLLRNPSFAPPVAGVAVLGSQATPDRQSGETGPQQRRRHRVQADARHPGGNSDGSHIQLTQIESLAASAGTESCVLGMLTRNSNGRLCLEDANGKVELDVSDASTGAGLLTEGSIVLVEGELRDGVLVADNIMSPPMEERQASMAAHGNLDFVRGGDPHSESALESMVRLEAAREDAAFVIVSEVHLDDPTVLANLRRMLQTYEELDDEDLPTLFALMGNFCSLPFGEGDGQCGAKGYKTLMRTLGGLLAEAPRLLSHATFVIIPGPRDPVANAGSLPQHALPTFFSRELLEAMATSVDGQPRVRFGTNPCRVMYLTQEIVLFREEMLRKMRRFCVRKPDESQRPMVEHQARTFLQQAHLCPLPVHARPILHAYDHALRLYPAPTTLVVAETSAQAVTKYEGTTVLNPGSFALDSSFVFYSPSSKSAQFSRVQDVIPDVDEVQGEGDNAMEQDA</sequence>
<dbReference type="Gene3D" id="1.10.8.60">
    <property type="match status" value="1"/>
</dbReference>
<keyword evidence="3 6" id="KW-0235">DNA replication</keyword>
<dbReference type="Proteomes" id="UP000241890">
    <property type="component" value="Unassembled WGS sequence"/>
</dbReference>
<dbReference type="Pfam" id="PF12213">
    <property type="entry name" value="Dpoe2NT"/>
    <property type="match status" value="1"/>
</dbReference>
<evidence type="ECO:0000259" key="9">
    <source>
        <dbReference type="Pfam" id="PF04042"/>
    </source>
</evidence>
<protein>
    <recommendedName>
        <fullName evidence="6">DNA polymerase epsilon subunit</fullName>
    </recommendedName>
    <alternativeName>
        <fullName evidence="6">DNA polymerase II subunit 2</fullName>
    </alternativeName>
</protein>
<dbReference type="InterPro" id="IPR016266">
    <property type="entry name" value="POLE2"/>
</dbReference>
<evidence type="ECO:0000256" key="7">
    <source>
        <dbReference type="SAM" id="Coils"/>
    </source>
</evidence>
<dbReference type="GO" id="GO:0006261">
    <property type="term" value="P:DNA-templated DNA replication"/>
    <property type="evidence" value="ECO:0007669"/>
    <property type="project" value="InterPro"/>
</dbReference>
<comment type="subcellular location">
    <subcellularLocation>
        <location evidence="1 6">Nucleus</location>
    </subcellularLocation>
</comment>
<dbReference type="InParanoid" id="A0A2R5G9R6"/>
<evidence type="ECO:0000256" key="3">
    <source>
        <dbReference type="ARBA" id="ARBA00022705"/>
    </source>
</evidence>
<accession>A0A2R5G9R6</accession>
<feature type="domain" description="DNA polymerase epsilon subunit B N-terminal" evidence="10">
    <location>
        <begin position="5"/>
        <end position="73"/>
    </location>
</feature>
<proteinExistence type="inferred from homology"/>
<comment type="similarity">
    <text evidence="2 6">Belongs to the DNA polymerase epsilon subunit B family.</text>
</comment>
<feature type="domain" description="DNA polymerase alpha/delta/epsilon subunit B" evidence="9">
    <location>
        <begin position="309"/>
        <end position="525"/>
    </location>
</feature>
<evidence type="ECO:0000256" key="2">
    <source>
        <dbReference type="ARBA" id="ARBA00009560"/>
    </source>
</evidence>
<evidence type="ECO:0000313" key="11">
    <source>
        <dbReference type="EMBL" id="GBG26478.1"/>
    </source>
</evidence>
<keyword evidence="5 6" id="KW-0539">Nucleus</keyword>
<feature type="region of interest" description="Disordered" evidence="8">
    <location>
        <begin position="147"/>
        <end position="186"/>
    </location>
</feature>
<evidence type="ECO:0000256" key="8">
    <source>
        <dbReference type="SAM" id="MobiDB-lite"/>
    </source>
</evidence>
<evidence type="ECO:0000256" key="4">
    <source>
        <dbReference type="ARBA" id="ARBA00023125"/>
    </source>
</evidence>
<dbReference type="PIRSF" id="PIRSF000799">
    <property type="entry name" value="DNA_pol_eps_2"/>
    <property type="match status" value="1"/>
</dbReference>
<dbReference type="GO" id="GO:0042276">
    <property type="term" value="P:error-prone translesion synthesis"/>
    <property type="evidence" value="ECO:0007669"/>
    <property type="project" value="TreeGrafter"/>
</dbReference>
<keyword evidence="4 6" id="KW-0238">DNA-binding</keyword>